<comment type="caution">
    <text evidence="2">The sequence shown here is derived from an EMBL/GenBank/DDBJ whole genome shotgun (WGS) entry which is preliminary data.</text>
</comment>
<name>A0ABQ3GCZ2_9MICC</name>
<keyword evidence="1" id="KW-0732">Signal</keyword>
<evidence type="ECO:0000256" key="1">
    <source>
        <dbReference type="SAM" id="SignalP"/>
    </source>
</evidence>
<dbReference type="Pfam" id="PF01547">
    <property type="entry name" value="SBP_bac_1"/>
    <property type="match status" value="1"/>
</dbReference>
<evidence type="ECO:0000313" key="2">
    <source>
        <dbReference type="EMBL" id="GHD00064.1"/>
    </source>
</evidence>
<dbReference type="EMBL" id="BMXK01000001">
    <property type="protein sequence ID" value="GHD00064.1"/>
    <property type="molecule type" value="Genomic_DNA"/>
</dbReference>
<feature type="signal peptide" evidence="1">
    <location>
        <begin position="1"/>
        <end position="26"/>
    </location>
</feature>
<dbReference type="Proteomes" id="UP000642819">
    <property type="component" value="Unassembled WGS sequence"/>
</dbReference>
<proteinExistence type="predicted"/>
<dbReference type="RefSeq" id="WP_189348314.1">
    <property type="nucleotide sequence ID" value="NZ_BMXK01000001.1"/>
</dbReference>
<dbReference type="PANTHER" id="PTHR43649">
    <property type="entry name" value="ARABINOSE-BINDING PROTEIN-RELATED"/>
    <property type="match status" value="1"/>
</dbReference>
<protein>
    <submittedName>
        <fullName evidence="2">Sugar ABC transporter substrate-binding protein</fullName>
    </submittedName>
</protein>
<reference evidence="3" key="1">
    <citation type="journal article" date="2019" name="Int. J. Syst. Evol. Microbiol.">
        <title>The Global Catalogue of Microorganisms (GCM) 10K type strain sequencing project: providing services to taxonomists for standard genome sequencing and annotation.</title>
        <authorList>
            <consortium name="The Broad Institute Genomics Platform"/>
            <consortium name="The Broad Institute Genome Sequencing Center for Infectious Disease"/>
            <person name="Wu L."/>
            <person name="Ma J."/>
        </authorList>
    </citation>
    <scope>NUCLEOTIDE SEQUENCE [LARGE SCALE GENOMIC DNA]</scope>
    <source>
        <strain evidence="3">KCTC 19466</strain>
    </source>
</reference>
<dbReference type="InterPro" id="IPR050490">
    <property type="entry name" value="Bact_solute-bd_prot1"/>
</dbReference>
<evidence type="ECO:0000313" key="3">
    <source>
        <dbReference type="Proteomes" id="UP000642819"/>
    </source>
</evidence>
<sequence>MIRRPSKKAALAVGIGAALLLSGCGAGSRTQDKNAAEVPCEFEAPGSATTVNVLAYNSSAIDPFTNTLVANCTTDEVDVVHEPVDFAGQVQRTTTTLAGAEGTYDILETYGYIIPENAESEKILPLNDLIDKYGDTYGLDELSPSMVEAMSYNGDVYAVPMQAQMYIMAYRKDIFDELGLEPPTTFDELRDVAQKIQDSGEYQYPLALPLLASSDIATAYDSALGSLGVDLVDHEAGKPNFDQPEAIQAFEELKSLAPYMDPQVTTFDQPKVQQQMYNGDAAISIMFSGRMNDLVQESNSPNFDKIAFAAPPAVVEGGKQYSTLSVDGWSIPANTSLDEDMLFNMIGSSVSEKASLAAIPAAYPARQGLVTAENSPYGAAANDAIENAPAAEPFPYTAKVSNAVRPVIAEVFTGALTPEEGTAQMQTIAQKVLDAE</sequence>
<dbReference type="PANTHER" id="PTHR43649:SF12">
    <property type="entry name" value="DIACETYLCHITOBIOSE BINDING PROTEIN DASA"/>
    <property type="match status" value="1"/>
</dbReference>
<keyword evidence="3" id="KW-1185">Reference proteome</keyword>
<dbReference type="PROSITE" id="PS51257">
    <property type="entry name" value="PROKAR_LIPOPROTEIN"/>
    <property type="match status" value="1"/>
</dbReference>
<dbReference type="Gene3D" id="3.40.190.10">
    <property type="entry name" value="Periplasmic binding protein-like II"/>
    <property type="match status" value="1"/>
</dbReference>
<organism evidence="2 3">
    <name type="scientific">Zhihengliuella salsuginis</name>
    <dbReference type="NCBI Taxonomy" id="578222"/>
    <lineage>
        <taxon>Bacteria</taxon>
        <taxon>Bacillati</taxon>
        <taxon>Actinomycetota</taxon>
        <taxon>Actinomycetes</taxon>
        <taxon>Micrococcales</taxon>
        <taxon>Micrococcaceae</taxon>
        <taxon>Zhihengliuella</taxon>
    </lineage>
</organism>
<dbReference type="InterPro" id="IPR006059">
    <property type="entry name" value="SBP"/>
</dbReference>
<accession>A0ABQ3GCZ2</accession>
<feature type="chain" id="PRO_5045315348" evidence="1">
    <location>
        <begin position="27"/>
        <end position="436"/>
    </location>
</feature>
<dbReference type="SUPFAM" id="SSF53850">
    <property type="entry name" value="Periplasmic binding protein-like II"/>
    <property type="match status" value="1"/>
</dbReference>
<gene>
    <name evidence="2" type="primary">smoE</name>
    <name evidence="2" type="ORF">GCM10008096_02870</name>
</gene>